<dbReference type="InterPro" id="IPR002481">
    <property type="entry name" value="FUR"/>
</dbReference>
<gene>
    <name evidence="13" type="ORF">DD236_10370</name>
</gene>
<keyword evidence="14" id="KW-1185">Reference proteome</keyword>
<comment type="subcellular location">
    <subcellularLocation>
        <location evidence="1">Cytoplasm</location>
    </subcellularLocation>
</comment>
<keyword evidence="7 11" id="KW-0862">Zinc</keyword>
<keyword evidence="4" id="KW-0963">Cytoplasm</keyword>
<feature type="binding site" evidence="11">
    <location>
        <position position="125"/>
    </location>
    <ligand>
        <name>Zn(2+)</name>
        <dbReference type="ChEBI" id="CHEBI:29105"/>
    </ligand>
</feature>
<accession>A0A2V1K836</accession>
<evidence type="ECO:0000256" key="6">
    <source>
        <dbReference type="ARBA" id="ARBA00022723"/>
    </source>
</evidence>
<comment type="caution">
    <text evidence="13">The sequence shown here is derived from an EMBL/GenBank/DDBJ whole genome shotgun (WGS) entry which is preliminary data.</text>
</comment>
<evidence type="ECO:0000256" key="4">
    <source>
        <dbReference type="ARBA" id="ARBA00022490"/>
    </source>
</evidence>
<evidence type="ECO:0000313" key="13">
    <source>
        <dbReference type="EMBL" id="PWF25829.1"/>
    </source>
</evidence>
<evidence type="ECO:0000256" key="12">
    <source>
        <dbReference type="PIRSR" id="PIRSR602481-2"/>
    </source>
</evidence>
<evidence type="ECO:0000256" key="1">
    <source>
        <dbReference type="ARBA" id="ARBA00004496"/>
    </source>
</evidence>
<evidence type="ECO:0000256" key="2">
    <source>
        <dbReference type="ARBA" id="ARBA00007957"/>
    </source>
</evidence>
<organism evidence="13 14">
    <name type="scientific">Ancrocorticia populi</name>
    <dbReference type="NCBI Taxonomy" id="2175228"/>
    <lineage>
        <taxon>Bacteria</taxon>
        <taxon>Bacillati</taxon>
        <taxon>Actinomycetota</taxon>
        <taxon>Actinomycetes</taxon>
        <taxon>Actinomycetales</taxon>
        <taxon>Actinomycetaceae</taxon>
        <taxon>Ancrocorticia</taxon>
    </lineage>
</organism>
<dbReference type="Gene3D" id="3.30.1490.190">
    <property type="match status" value="1"/>
</dbReference>
<comment type="similarity">
    <text evidence="2">Belongs to the Fur family.</text>
</comment>
<feature type="binding site" evidence="12">
    <location>
        <position position="76"/>
    </location>
    <ligand>
        <name>Fe cation</name>
        <dbReference type="ChEBI" id="CHEBI:24875"/>
    </ligand>
</feature>
<dbReference type="OrthoDB" id="8659436at2"/>
<evidence type="ECO:0000313" key="14">
    <source>
        <dbReference type="Proteomes" id="UP000245283"/>
    </source>
</evidence>
<dbReference type="RefSeq" id="WP_109094318.1">
    <property type="nucleotide sequence ID" value="NZ_CAMELQ010000003.1"/>
</dbReference>
<dbReference type="GO" id="GO:0008270">
    <property type="term" value="F:zinc ion binding"/>
    <property type="evidence" value="ECO:0007669"/>
    <property type="project" value="TreeGrafter"/>
</dbReference>
<dbReference type="SUPFAM" id="SSF46785">
    <property type="entry name" value="Winged helix' DNA-binding domain"/>
    <property type="match status" value="1"/>
</dbReference>
<dbReference type="PANTHER" id="PTHR33202">
    <property type="entry name" value="ZINC UPTAKE REGULATION PROTEIN"/>
    <property type="match status" value="1"/>
</dbReference>
<comment type="cofactor">
    <cofactor evidence="11">
        <name>Zn(2+)</name>
        <dbReference type="ChEBI" id="CHEBI:29105"/>
    </cofactor>
    <text evidence="11">Binds 1 zinc ion per subunit.</text>
</comment>
<dbReference type="AlphaFoldDB" id="A0A2V1K836"/>
<evidence type="ECO:0000256" key="3">
    <source>
        <dbReference type="ARBA" id="ARBA00011738"/>
    </source>
</evidence>
<evidence type="ECO:0000256" key="9">
    <source>
        <dbReference type="ARBA" id="ARBA00023125"/>
    </source>
</evidence>
<dbReference type="GO" id="GO:0045892">
    <property type="term" value="P:negative regulation of DNA-templated transcription"/>
    <property type="evidence" value="ECO:0007669"/>
    <property type="project" value="TreeGrafter"/>
</dbReference>
<proteinExistence type="inferred from homology"/>
<keyword evidence="9" id="KW-0238">DNA-binding</keyword>
<keyword evidence="12" id="KW-0408">Iron</keyword>
<evidence type="ECO:0000256" key="11">
    <source>
        <dbReference type="PIRSR" id="PIRSR602481-1"/>
    </source>
</evidence>
<feature type="binding site" evidence="12">
    <location>
        <position position="114"/>
    </location>
    <ligand>
        <name>Fe cation</name>
        <dbReference type="ChEBI" id="CHEBI:24875"/>
    </ligand>
</feature>
<keyword evidence="6 11" id="KW-0479">Metal-binding</keyword>
<protein>
    <submittedName>
        <fullName evidence="13">Transcriptional repressor</fullName>
    </submittedName>
</protein>
<dbReference type="GO" id="GO:1900376">
    <property type="term" value="P:regulation of secondary metabolite biosynthetic process"/>
    <property type="evidence" value="ECO:0007669"/>
    <property type="project" value="TreeGrafter"/>
</dbReference>
<reference evidence="14" key="1">
    <citation type="submission" date="2018-05" db="EMBL/GenBank/DDBJ databases">
        <authorList>
            <person name="Li Y."/>
        </authorList>
    </citation>
    <scope>NUCLEOTIDE SEQUENCE [LARGE SCALE GENOMIC DNA]</scope>
    <source>
        <strain evidence="14">sk1b4</strain>
    </source>
</reference>
<comment type="cofactor">
    <cofactor evidence="12">
        <name>Mn(2+)</name>
        <dbReference type="ChEBI" id="CHEBI:29035"/>
    </cofactor>
    <cofactor evidence="12">
        <name>Fe(2+)</name>
        <dbReference type="ChEBI" id="CHEBI:29033"/>
    </cofactor>
    <text evidence="12">Binds 1 Mn(2+) or Fe(2+) ion per subunit.</text>
</comment>
<dbReference type="Proteomes" id="UP000245283">
    <property type="component" value="Unassembled WGS sequence"/>
</dbReference>
<evidence type="ECO:0000256" key="8">
    <source>
        <dbReference type="ARBA" id="ARBA00023015"/>
    </source>
</evidence>
<dbReference type="FunFam" id="1.10.10.10:FF:000459">
    <property type="entry name" value="Ferric uptake regulation protein"/>
    <property type="match status" value="1"/>
</dbReference>
<feature type="binding site" evidence="12">
    <location>
        <position position="97"/>
    </location>
    <ligand>
        <name>Fe cation</name>
        <dbReference type="ChEBI" id="CHEBI:24875"/>
    </ligand>
</feature>
<feature type="binding site" evidence="11">
    <location>
        <position position="82"/>
    </location>
    <ligand>
        <name>Zn(2+)</name>
        <dbReference type="ChEBI" id="CHEBI:29105"/>
    </ligand>
</feature>
<dbReference type="Pfam" id="PF01475">
    <property type="entry name" value="FUR"/>
    <property type="match status" value="1"/>
</dbReference>
<evidence type="ECO:0000256" key="5">
    <source>
        <dbReference type="ARBA" id="ARBA00022491"/>
    </source>
</evidence>
<dbReference type="InterPro" id="IPR043135">
    <property type="entry name" value="Fur_C"/>
</dbReference>
<dbReference type="EMBL" id="QETB01000005">
    <property type="protein sequence ID" value="PWF25829.1"/>
    <property type="molecule type" value="Genomic_DNA"/>
</dbReference>
<evidence type="ECO:0000256" key="7">
    <source>
        <dbReference type="ARBA" id="ARBA00022833"/>
    </source>
</evidence>
<dbReference type="Gene3D" id="1.10.10.10">
    <property type="entry name" value="Winged helix-like DNA-binding domain superfamily/Winged helix DNA-binding domain"/>
    <property type="match status" value="1"/>
</dbReference>
<dbReference type="GO" id="GO:0000976">
    <property type="term" value="F:transcription cis-regulatory region binding"/>
    <property type="evidence" value="ECO:0007669"/>
    <property type="project" value="TreeGrafter"/>
</dbReference>
<sequence>MTSRNTVQRTAIIELMKSTPEFISAQELHDQLSSIGQKIGLATVYRTLTSLANEGRLDVLRSDSETLYRHCDTERHHHHIVCTQCGRTVEVAADQVEKWMQEAAANSGFIVTAHTIEIWGLCAQCQAAQA</sequence>
<name>A0A2V1K836_9ACTO</name>
<keyword evidence="5" id="KW-0678">Repressor</keyword>
<dbReference type="InterPro" id="IPR036390">
    <property type="entry name" value="WH_DNA-bd_sf"/>
</dbReference>
<dbReference type="GO" id="GO:0003700">
    <property type="term" value="F:DNA-binding transcription factor activity"/>
    <property type="evidence" value="ECO:0007669"/>
    <property type="project" value="InterPro"/>
</dbReference>
<dbReference type="CDD" id="cd07153">
    <property type="entry name" value="Fur_like"/>
    <property type="match status" value="1"/>
</dbReference>
<dbReference type="PANTHER" id="PTHR33202:SF2">
    <property type="entry name" value="FERRIC UPTAKE REGULATION PROTEIN"/>
    <property type="match status" value="1"/>
</dbReference>
<keyword evidence="10" id="KW-0804">Transcription</keyword>
<dbReference type="GO" id="GO:0005829">
    <property type="term" value="C:cytosol"/>
    <property type="evidence" value="ECO:0007669"/>
    <property type="project" value="TreeGrafter"/>
</dbReference>
<feature type="binding site" evidence="11">
    <location>
        <position position="122"/>
    </location>
    <ligand>
        <name>Zn(2+)</name>
        <dbReference type="ChEBI" id="CHEBI:29105"/>
    </ligand>
</feature>
<keyword evidence="8" id="KW-0805">Transcription regulation</keyword>
<comment type="subunit">
    <text evidence="3">Homodimer.</text>
</comment>
<feature type="binding site" evidence="11">
    <location>
        <position position="85"/>
    </location>
    <ligand>
        <name>Zn(2+)</name>
        <dbReference type="ChEBI" id="CHEBI:29105"/>
    </ligand>
</feature>
<evidence type="ECO:0000256" key="10">
    <source>
        <dbReference type="ARBA" id="ARBA00023163"/>
    </source>
</evidence>
<dbReference type="InterPro" id="IPR036388">
    <property type="entry name" value="WH-like_DNA-bd_sf"/>
</dbReference>